<comment type="caution">
    <text evidence="2">The sequence shown here is derived from an EMBL/GenBank/DDBJ whole genome shotgun (WGS) entry which is preliminary data.</text>
</comment>
<proteinExistence type="predicted"/>
<sequence>MEGEDVLDQPDGLRGAQAGAVPDVLEEPRFDVHRVSVHPSRAFLKFLPEIGQIGDVRPVGRGAHRRWSAGTPWGPVTTPEWSGERENPAIPTRRVGDVLSW</sequence>
<evidence type="ECO:0000256" key="1">
    <source>
        <dbReference type="SAM" id="MobiDB-lite"/>
    </source>
</evidence>
<accession>A0ABN2A086</accession>
<protein>
    <submittedName>
        <fullName evidence="2">Uncharacterized protein</fullName>
    </submittedName>
</protein>
<name>A0ABN2A086_9ACTN</name>
<feature type="region of interest" description="Disordered" evidence="1">
    <location>
        <begin position="1"/>
        <end position="21"/>
    </location>
</feature>
<organism evidence="2 3">
    <name type="scientific">Nocardioides humi</name>
    <dbReference type="NCBI Taxonomy" id="449461"/>
    <lineage>
        <taxon>Bacteria</taxon>
        <taxon>Bacillati</taxon>
        <taxon>Actinomycetota</taxon>
        <taxon>Actinomycetes</taxon>
        <taxon>Propionibacteriales</taxon>
        <taxon>Nocardioidaceae</taxon>
        <taxon>Nocardioides</taxon>
    </lineage>
</organism>
<dbReference type="EMBL" id="BAAAOR010000007">
    <property type="protein sequence ID" value="GAA1507813.1"/>
    <property type="molecule type" value="Genomic_DNA"/>
</dbReference>
<evidence type="ECO:0000313" key="2">
    <source>
        <dbReference type="EMBL" id="GAA1507813.1"/>
    </source>
</evidence>
<feature type="region of interest" description="Disordered" evidence="1">
    <location>
        <begin position="62"/>
        <end position="88"/>
    </location>
</feature>
<dbReference type="Proteomes" id="UP001500842">
    <property type="component" value="Unassembled WGS sequence"/>
</dbReference>
<keyword evidence="3" id="KW-1185">Reference proteome</keyword>
<gene>
    <name evidence="2" type="ORF">GCM10009788_09820</name>
</gene>
<evidence type="ECO:0000313" key="3">
    <source>
        <dbReference type="Proteomes" id="UP001500842"/>
    </source>
</evidence>
<reference evidence="2 3" key="1">
    <citation type="journal article" date="2019" name="Int. J. Syst. Evol. Microbiol.">
        <title>The Global Catalogue of Microorganisms (GCM) 10K type strain sequencing project: providing services to taxonomists for standard genome sequencing and annotation.</title>
        <authorList>
            <consortium name="The Broad Institute Genomics Platform"/>
            <consortium name="The Broad Institute Genome Sequencing Center for Infectious Disease"/>
            <person name="Wu L."/>
            <person name="Ma J."/>
        </authorList>
    </citation>
    <scope>NUCLEOTIDE SEQUENCE [LARGE SCALE GENOMIC DNA]</scope>
    <source>
        <strain evidence="2 3">JCM 14942</strain>
    </source>
</reference>